<feature type="compositionally biased region" description="Basic and acidic residues" evidence="1">
    <location>
        <begin position="157"/>
        <end position="166"/>
    </location>
</feature>
<organism evidence="2 3">
    <name type="scientific">Colletotrichum salicis</name>
    <dbReference type="NCBI Taxonomy" id="1209931"/>
    <lineage>
        <taxon>Eukaryota</taxon>
        <taxon>Fungi</taxon>
        <taxon>Dikarya</taxon>
        <taxon>Ascomycota</taxon>
        <taxon>Pezizomycotina</taxon>
        <taxon>Sordariomycetes</taxon>
        <taxon>Hypocreomycetidae</taxon>
        <taxon>Glomerellales</taxon>
        <taxon>Glomerellaceae</taxon>
        <taxon>Colletotrichum</taxon>
        <taxon>Colletotrichum acutatum species complex</taxon>
    </lineage>
</organism>
<evidence type="ECO:0000256" key="1">
    <source>
        <dbReference type="SAM" id="MobiDB-lite"/>
    </source>
</evidence>
<evidence type="ECO:0000313" key="3">
    <source>
        <dbReference type="Proteomes" id="UP000070121"/>
    </source>
</evidence>
<name>A0A135S5W1_9PEZI</name>
<dbReference type="Proteomes" id="UP000070121">
    <property type="component" value="Unassembled WGS sequence"/>
</dbReference>
<dbReference type="EMBL" id="JFFI01002517">
    <property type="protein sequence ID" value="KXH31231.1"/>
    <property type="molecule type" value="Genomic_DNA"/>
</dbReference>
<gene>
    <name evidence="2" type="ORF">CSAL01_13051</name>
</gene>
<feature type="region of interest" description="Disordered" evidence="1">
    <location>
        <begin position="1"/>
        <end position="138"/>
    </location>
</feature>
<comment type="caution">
    <text evidence="2">The sequence shown here is derived from an EMBL/GenBank/DDBJ whole genome shotgun (WGS) entry which is preliminary data.</text>
</comment>
<feature type="region of interest" description="Disordered" evidence="1">
    <location>
        <begin position="254"/>
        <end position="319"/>
    </location>
</feature>
<dbReference type="AlphaFoldDB" id="A0A135S5W1"/>
<feature type="compositionally biased region" description="Low complexity" evidence="1">
    <location>
        <begin position="1"/>
        <end position="18"/>
    </location>
</feature>
<feature type="compositionally biased region" description="Basic residues" evidence="1">
    <location>
        <begin position="116"/>
        <end position="128"/>
    </location>
</feature>
<feature type="region of interest" description="Disordered" evidence="1">
    <location>
        <begin position="157"/>
        <end position="188"/>
    </location>
</feature>
<feature type="compositionally biased region" description="Basic and acidic residues" evidence="1">
    <location>
        <begin position="94"/>
        <end position="104"/>
    </location>
</feature>
<protein>
    <submittedName>
        <fullName evidence="2">Uncharacterized protein</fullName>
    </submittedName>
</protein>
<proteinExistence type="predicted"/>
<sequence length="515" mass="56735">PSNPSQNPLQQPSTTSLLPIPPPPNHLSLNLPTTQPEPPLLKGPSSQPLQVPRVPLRVHNPPQRTIIKGNAPPEQDPENLSPLRPADNSFITHHAPDLIPEKGAKGGCFGIVLEPRRRRSRRSRRSRSHSSNTYSANTIDITTPISNNILPQHLLEPVHPHPERQPLRLSPVNQPNQPASPLLPLPPQPLPHPRLAALALTLLARRMNHDVIRYEVPMRNNPRQSLDVPQIPPNLLHNGPKLQRQPLLHNLQTPRHTPSHATPDAVAMSISPKGLPPAPPRIRKDNSQICYEPPPRRPRIRPQTGGHTPEPRQRHTADPLQEIRTHLPVLPPPPTTARRCRRLQPLQNTKRLHARHDPIPKYTPRLAANLNIDTMPPRPELNESSAAADADAVTALPTRTALAPALTSHTPSTGPFTSLDPATPPPSRRFVAYTTTAGRVRPQEQRIRAVPLKRVGPSAASCIKDVIIEANPPPCLAAFAATQLSSSLRGWVSTDMISSSFLFRFSSGFQDAIIQ</sequence>
<feature type="non-terminal residue" evidence="2">
    <location>
        <position position="1"/>
    </location>
</feature>
<reference evidence="2 3" key="1">
    <citation type="submission" date="2014-02" db="EMBL/GenBank/DDBJ databases">
        <title>The genome sequence of Colletotrichum salicis CBS 607.94.</title>
        <authorList>
            <person name="Baroncelli R."/>
            <person name="Thon M.R."/>
        </authorList>
    </citation>
    <scope>NUCLEOTIDE SEQUENCE [LARGE SCALE GENOMIC DNA]</scope>
    <source>
        <strain evidence="2 3">CBS 607.94</strain>
    </source>
</reference>
<keyword evidence="3" id="KW-1185">Reference proteome</keyword>
<accession>A0A135S5W1</accession>
<feature type="region of interest" description="Disordered" evidence="1">
    <location>
        <begin position="407"/>
        <end position="427"/>
    </location>
</feature>
<evidence type="ECO:0000313" key="2">
    <source>
        <dbReference type="EMBL" id="KXH31231.1"/>
    </source>
</evidence>
<feature type="compositionally biased region" description="Basic and acidic residues" evidence="1">
    <location>
        <begin position="309"/>
        <end position="319"/>
    </location>
</feature>